<gene>
    <name evidence="1" type="ORF">H5410_006460</name>
</gene>
<dbReference type="OrthoDB" id="1328686at2759"/>
<comment type="caution">
    <text evidence="1">The sequence shown here is derived from an EMBL/GenBank/DDBJ whole genome shotgun (WGS) entry which is preliminary data.</text>
</comment>
<proteinExistence type="predicted"/>
<protein>
    <submittedName>
        <fullName evidence="1">Uncharacterized protein</fullName>
    </submittedName>
</protein>
<evidence type="ECO:0000313" key="1">
    <source>
        <dbReference type="EMBL" id="KAG5621242.1"/>
    </source>
</evidence>
<accession>A0A9J6AAI9</accession>
<organism evidence="1 2">
    <name type="scientific">Solanum commersonii</name>
    <name type="common">Commerson's wild potato</name>
    <name type="synonym">Commerson's nightshade</name>
    <dbReference type="NCBI Taxonomy" id="4109"/>
    <lineage>
        <taxon>Eukaryota</taxon>
        <taxon>Viridiplantae</taxon>
        <taxon>Streptophyta</taxon>
        <taxon>Embryophyta</taxon>
        <taxon>Tracheophyta</taxon>
        <taxon>Spermatophyta</taxon>
        <taxon>Magnoliopsida</taxon>
        <taxon>eudicotyledons</taxon>
        <taxon>Gunneridae</taxon>
        <taxon>Pentapetalae</taxon>
        <taxon>asterids</taxon>
        <taxon>lamiids</taxon>
        <taxon>Solanales</taxon>
        <taxon>Solanaceae</taxon>
        <taxon>Solanoideae</taxon>
        <taxon>Solaneae</taxon>
        <taxon>Solanum</taxon>
    </lineage>
</organism>
<reference evidence="1 2" key="1">
    <citation type="submission" date="2020-09" db="EMBL/GenBank/DDBJ databases">
        <title>De no assembly of potato wild relative species, Solanum commersonii.</title>
        <authorList>
            <person name="Cho K."/>
        </authorList>
    </citation>
    <scope>NUCLEOTIDE SEQUENCE [LARGE SCALE GENOMIC DNA]</scope>
    <source>
        <strain evidence="1">LZ3.2</strain>
        <tissue evidence="1">Leaf</tissue>
    </source>
</reference>
<name>A0A9J6AAI9_SOLCO</name>
<sequence length="79" mass="8823">MAAMICCPIVNYPLNISNHSEIIVSRHSKTHRNGMPSRIIQSPYVTSFGSSDKGNHKLDDACSQYFPFEGYGITYQPSL</sequence>
<dbReference type="EMBL" id="JACXVP010000002">
    <property type="protein sequence ID" value="KAG5621242.1"/>
    <property type="molecule type" value="Genomic_DNA"/>
</dbReference>
<dbReference type="AlphaFoldDB" id="A0A9J6AAI9"/>
<evidence type="ECO:0000313" key="2">
    <source>
        <dbReference type="Proteomes" id="UP000824120"/>
    </source>
</evidence>
<dbReference type="Proteomes" id="UP000824120">
    <property type="component" value="Chromosome 2"/>
</dbReference>
<keyword evidence="2" id="KW-1185">Reference proteome</keyword>